<dbReference type="RefSeq" id="WP_261934602.1">
    <property type="nucleotide sequence ID" value="NZ_AP018817.1"/>
</dbReference>
<protein>
    <submittedName>
        <fullName evidence="1">Uncharacterized protein</fullName>
    </submittedName>
</protein>
<evidence type="ECO:0000313" key="1">
    <source>
        <dbReference type="EMBL" id="BBF70192.1"/>
    </source>
</evidence>
<reference evidence="1" key="1">
    <citation type="submission" date="2018-07" db="EMBL/GenBank/DDBJ databases">
        <title>Complete genome sequence of Sphingomonas bisphenolicum strain AO1, a bisphenol A degradative bacterium isolated from Japanese farm field.</title>
        <authorList>
            <person name="Murakami M."/>
            <person name="Koh M."/>
            <person name="Koba S."/>
            <person name="Matsumura Y."/>
        </authorList>
    </citation>
    <scope>NUCLEOTIDE SEQUENCE</scope>
    <source>
        <strain evidence="1">AO1</strain>
    </source>
</reference>
<dbReference type="Proteomes" id="UP001059971">
    <property type="component" value="Chromosome 1"/>
</dbReference>
<organism evidence="1 2">
    <name type="scientific">Sphingomonas bisphenolicum</name>
    <dbReference type="NCBI Taxonomy" id="296544"/>
    <lineage>
        <taxon>Bacteria</taxon>
        <taxon>Pseudomonadati</taxon>
        <taxon>Pseudomonadota</taxon>
        <taxon>Alphaproteobacteria</taxon>
        <taxon>Sphingomonadales</taxon>
        <taxon>Sphingomonadaceae</taxon>
        <taxon>Sphingomonas</taxon>
    </lineage>
</organism>
<gene>
    <name evidence="1" type="ORF">SBA_ch1_23920</name>
</gene>
<keyword evidence="2" id="KW-1185">Reference proteome</keyword>
<name>A0ABN5WGJ4_9SPHN</name>
<dbReference type="EMBL" id="AP018817">
    <property type="protein sequence ID" value="BBF70192.1"/>
    <property type="molecule type" value="Genomic_DNA"/>
</dbReference>
<accession>A0ABN5WGJ4</accession>
<evidence type="ECO:0000313" key="2">
    <source>
        <dbReference type="Proteomes" id="UP001059971"/>
    </source>
</evidence>
<proteinExistence type="predicted"/>
<sequence>MSGGEYDMQGLDALLDTLGALPEQMGKNALERAGKRALQPFLVVVKDIAPTDEPSESPDRPAFAYRDSFIISTKLNERQAKLKRRAGKNYAEVYAGTNDPVGTWLEFGFIHRRGDSLSWVPPQPHVSVAWNVTAGDVLGECAIALAEELDGALTRSVRRS</sequence>